<dbReference type="PIRSF" id="PIRSF037251">
    <property type="entry name" value="Arylacetamide_deacetylase"/>
    <property type="match status" value="1"/>
</dbReference>
<dbReference type="InterPro" id="IPR033140">
    <property type="entry name" value="Lipase_GDXG_put_SER_AS"/>
</dbReference>
<gene>
    <name evidence="7" type="ORF">LTLLF_160305</name>
</gene>
<keyword evidence="3" id="KW-1015">Disulfide bond</keyword>
<dbReference type="SUPFAM" id="SSF53474">
    <property type="entry name" value="alpha/beta-Hydrolases"/>
    <property type="match status" value="1"/>
</dbReference>
<keyword evidence="2" id="KW-0378">Hydrolase</keyword>
<reference evidence="7" key="1">
    <citation type="submission" date="2020-03" db="EMBL/GenBank/DDBJ databases">
        <title>Studies in the Genomics of Life Span.</title>
        <authorList>
            <person name="Glass D."/>
        </authorList>
    </citation>
    <scope>NUCLEOTIDE SEQUENCE</scope>
    <source>
        <strain evidence="7">LTLLF</strain>
        <tissue evidence="7">Muscle</tissue>
    </source>
</reference>
<dbReference type="Proteomes" id="UP000710432">
    <property type="component" value="Unassembled WGS sequence"/>
</dbReference>
<evidence type="ECO:0000256" key="3">
    <source>
        <dbReference type="ARBA" id="ARBA00023157"/>
    </source>
</evidence>
<dbReference type="PANTHER" id="PTHR48081">
    <property type="entry name" value="AB HYDROLASE SUPERFAMILY PROTEIN C4A8.06C"/>
    <property type="match status" value="1"/>
</dbReference>
<evidence type="ECO:0000256" key="5">
    <source>
        <dbReference type="PROSITE-ProRule" id="PRU10038"/>
    </source>
</evidence>
<evidence type="ECO:0000313" key="7">
    <source>
        <dbReference type="EMBL" id="KAH0509125.1"/>
    </source>
</evidence>
<evidence type="ECO:0000256" key="1">
    <source>
        <dbReference type="ARBA" id="ARBA00010515"/>
    </source>
</evidence>
<feature type="active site" evidence="4">
    <location>
        <position position="303"/>
    </location>
</feature>
<dbReference type="EMBL" id="JAATJU010022973">
    <property type="protein sequence ID" value="KAH0509125.1"/>
    <property type="molecule type" value="Genomic_DNA"/>
</dbReference>
<organism evidence="7 8">
    <name type="scientific">Microtus ochrogaster</name>
    <name type="common">Prairie vole</name>
    <dbReference type="NCBI Taxonomy" id="79684"/>
    <lineage>
        <taxon>Eukaryota</taxon>
        <taxon>Metazoa</taxon>
        <taxon>Chordata</taxon>
        <taxon>Craniata</taxon>
        <taxon>Vertebrata</taxon>
        <taxon>Euteleostomi</taxon>
        <taxon>Mammalia</taxon>
        <taxon>Eutheria</taxon>
        <taxon>Euarchontoglires</taxon>
        <taxon>Glires</taxon>
        <taxon>Rodentia</taxon>
        <taxon>Myomorpha</taxon>
        <taxon>Muroidea</taxon>
        <taxon>Cricetidae</taxon>
        <taxon>Arvicolinae</taxon>
        <taxon>Microtus</taxon>
    </lineage>
</organism>
<name>A0A8J6KRP1_MICOH</name>
<evidence type="ECO:0000256" key="4">
    <source>
        <dbReference type="PIRSR" id="PIRSR037251-1"/>
    </source>
</evidence>
<evidence type="ECO:0000256" key="2">
    <source>
        <dbReference type="ARBA" id="ARBA00022801"/>
    </source>
</evidence>
<dbReference type="Gene3D" id="3.40.50.1820">
    <property type="entry name" value="alpha/beta hydrolase"/>
    <property type="match status" value="1"/>
</dbReference>
<protein>
    <submittedName>
        <fullName evidence="7">Arylacetamide deacetylase-like 2</fullName>
    </submittedName>
</protein>
<dbReference type="InterPro" id="IPR017157">
    <property type="entry name" value="Arylacetamide_deacetylase"/>
</dbReference>
<dbReference type="InterPro" id="IPR029058">
    <property type="entry name" value="AB_hydrolase_fold"/>
</dbReference>
<dbReference type="GO" id="GO:0016020">
    <property type="term" value="C:membrane"/>
    <property type="evidence" value="ECO:0007669"/>
    <property type="project" value="InterPro"/>
</dbReference>
<dbReference type="PROSITE" id="PS01174">
    <property type="entry name" value="LIPASE_GDXG_SER"/>
    <property type="match status" value="1"/>
</dbReference>
<dbReference type="InterPro" id="IPR050300">
    <property type="entry name" value="GDXG_lipolytic_enzyme"/>
</dbReference>
<dbReference type="Pfam" id="PF07859">
    <property type="entry name" value="Abhydrolase_3"/>
    <property type="match status" value="2"/>
</dbReference>
<accession>A0A8J6KRP1</accession>
<dbReference type="PANTHER" id="PTHR48081:SF28">
    <property type="entry name" value="ALPHA_BETA HYDROLASE FOLD-3 DOMAIN-CONTAINING PROTEIN"/>
    <property type="match status" value="1"/>
</dbReference>
<evidence type="ECO:0000259" key="6">
    <source>
        <dbReference type="Pfam" id="PF07859"/>
    </source>
</evidence>
<dbReference type="AlphaFoldDB" id="A0A8J6KRP1"/>
<sequence length="363" mass="42082">HLFRFANWATLFENTGIMKFEDLFFILMRIQNIEPFSDENLTVIDTDFSNIPVRLYLPKRKSERQRPAVIYIHGGAYVTGSFKMRPYDFVNRMTASRLDAVVVAPDYRLAPQGLFPAAFEDCFVAIKFFLQDKVLKKYGVDPAHICISGDSSGGSLAGSVTQLLQDDPEYRNKIKAQAMIYPGLQVIDTWMPSYREYENGPFLSRKLAIRLSIVYFTEERETINAVLRNEHMPEGSRDLFKFVNWSHFLPEKYKKNHVYRKPVFGKLNAFLPLIKDRRLSPLLVNDSWLQRMPLTYVLTCEHDILRDDGFIYVTRLRNAGVPVTHEHIEDAIHGAISFVTAPMYLHSGLRIINKYISWLQENL</sequence>
<feature type="active site" evidence="4">
    <location>
        <position position="333"/>
    </location>
</feature>
<feature type="non-terminal residue" evidence="7">
    <location>
        <position position="1"/>
    </location>
</feature>
<comment type="similarity">
    <text evidence="1">Belongs to the 'GDXG' lipolytic enzyme family.</text>
</comment>
<dbReference type="GO" id="GO:0052689">
    <property type="term" value="F:carboxylic ester hydrolase activity"/>
    <property type="evidence" value="ECO:0007669"/>
    <property type="project" value="InterPro"/>
</dbReference>
<feature type="domain" description="Alpha/beta hydrolase fold-3" evidence="6">
    <location>
        <begin position="69"/>
        <end position="216"/>
    </location>
</feature>
<evidence type="ECO:0000313" key="8">
    <source>
        <dbReference type="Proteomes" id="UP000710432"/>
    </source>
</evidence>
<dbReference type="InterPro" id="IPR013094">
    <property type="entry name" value="AB_hydrolase_3"/>
</dbReference>
<proteinExistence type="inferred from homology"/>
<feature type="active site" evidence="4 5">
    <location>
        <position position="151"/>
    </location>
</feature>
<comment type="caution">
    <text evidence="7">The sequence shown here is derived from an EMBL/GenBank/DDBJ whole genome shotgun (WGS) entry which is preliminary data.</text>
</comment>
<feature type="domain" description="Alpha/beta hydrolase fold-3" evidence="6">
    <location>
        <begin position="275"/>
        <end position="335"/>
    </location>
</feature>